<gene>
    <name evidence="2" type="ORF">PYW07_008929</name>
</gene>
<keyword evidence="1" id="KW-0732">Signal</keyword>
<feature type="signal peptide" evidence="1">
    <location>
        <begin position="1"/>
        <end position="23"/>
    </location>
</feature>
<reference evidence="2" key="1">
    <citation type="submission" date="2023-03" db="EMBL/GenBank/DDBJ databases">
        <title>Chromosome-level genomes of two armyworms, Mythimna separata and Mythimna loreyi, provide insights into the biosynthesis and reception of sex pheromones.</title>
        <authorList>
            <person name="Zhao H."/>
        </authorList>
    </citation>
    <scope>NUCLEOTIDE SEQUENCE</scope>
    <source>
        <strain evidence="2">BeijingLab</strain>
        <tissue evidence="2">Pupa</tissue>
    </source>
</reference>
<name>A0AAD8DLW5_MYTSE</name>
<sequence>MRLYKILTTIAVILVLLIWQIETQSKPCLEALVCAHTRRRRCGFIRDTGELRRFLDRCDMLEFNCEYKTNFEKIKISYCNHIPPI</sequence>
<proteinExistence type="predicted"/>
<evidence type="ECO:0000313" key="3">
    <source>
        <dbReference type="Proteomes" id="UP001231518"/>
    </source>
</evidence>
<dbReference type="Proteomes" id="UP001231518">
    <property type="component" value="Chromosome 22"/>
</dbReference>
<feature type="chain" id="PRO_5042243716" evidence="1">
    <location>
        <begin position="24"/>
        <end position="85"/>
    </location>
</feature>
<organism evidence="2 3">
    <name type="scientific">Mythimna separata</name>
    <name type="common">Oriental armyworm</name>
    <name type="synonym">Pseudaletia separata</name>
    <dbReference type="NCBI Taxonomy" id="271217"/>
    <lineage>
        <taxon>Eukaryota</taxon>
        <taxon>Metazoa</taxon>
        <taxon>Ecdysozoa</taxon>
        <taxon>Arthropoda</taxon>
        <taxon>Hexapoda</taxon>
        <taxon>Insecta</taxon>
        <taxon>Pterygota</taxon>
        <taxon>Neoptera</taxon>
        <taxon>Endopterygota</taxon>
        <taxon>Lepidoptera</taxon>
        <taxon>Glossata</taxon>
        <taxon>Ditrysia</taxon>
        <taxon>Noctuoidea</taxon>
        <taxon>Noctuidae</taxon>
        <taxon>Noctuinae</taxon>
        <taxon>Hadenini</taxon>
        <taxon>Mythimna</taxon>
    </lineage>
</organism>
<dbReference type="EMBL" id="JARGEI010000024">
    <property type="protein sequence ID" value="KAJ8709103.1"/>
    <property type="molecule type" value="Genomic_DNA"/>
</dbReference>
<accession>A0AAD8DLW5</accession>
<comment type="caution">
    <text evidence="2">The sequence shown here is derived from an EMBL/GenBank/DDBJ whole genome shotgun (WGS) entry which is preliminary data.</text>
</comment>
<evidence type="ECO:0000256" key="1">
    <source>
        <dbReference type="SAM" id="SignalP"/>
    </source>
</evidence>
<protein>
    <submittedName>
        <fullName evidence="2">Uncharacterized protein</fullName>
    </submittedName>
</protein>
<evidence type="ECO:0000313" key="2">
    <source>
        <dbReference type="EMBL" id="KAJ8709103.1"/>
    </source>
</evidence>
<dbReference type="AlphaFoldDB" id="A0AAD8DLW5"/>
<keyword evidence="3" id="KW-1185">Reference proteome</keyword>